<dbReference type="GeneID" id="77953213"/>
<keyword evidence="1" id="KW-1133">Transmembrane helix</keyword>
<evidence type="ECO:0000256" key="1">
    <source>
        <dbReference type="SAM" id="Phobius"/>
    </source>
</evidence>
<evidence type="ECO:0000313" key="2">
    <source>
        <dbReference type="EMBL" id="QYN80036.1"/>
    </source>
</evidence>
<keyword evidence="1" id="KW-0472">Membrane</keyword>
<keyword evidence="1" id="KW-0812">Transmembrane</keyword>
<dbReference type="Proteomes" id="UP000828443">
    <property type="component" value="Segment"/>
</dbReference>
<organism evidence="2 3">
    <name type="scientific">Kosakonia phage Kc263</name>
    <dbReference type="NCBI Taxonomy" id="2863194"/>
    <lineage>
        <taxon>Viruses</taxon>
        <taxon>Duplodnaviria</taxon>
        <taxon>Heunggongvirae</taxon>
        <taxon>Uroviricota</taxon>
        <taxon>Caudoviricetes</taxon>
        <taxon>Chimalliviridae</taxon>
        <taxon>Branisovskavirus</taxon>
        <taxon>Branisovskavirus Kc263</taxon>
    </lineage>
</organism>
<name>A0AAE7WFA9_9CAUD</name>
<dbReference type="RefSeq" id="YP_010676848.1">
    <property type="nucleotide sequence ID" value="NC_071015.1"/>
</dbReference>
<keyword evidence="3" id="KW-1185">Reference proteome</keyword>
<accession>A0AAE7WFA9</accession>
<reference evidence="2" key="1">
    <citation type="journal article" date="2021" name="Viruses">
        <title>Novel Viruses That Lyse Plant and Human Strains of Kosakonia cowanii.</title>
        <authorList>
            <person name="Petrzik K."/>
            <person name="Brazdova S."/>
            <person name="Krawczyk K."/>
        </authorList>
    </citation>
    <scope>NUCLEOTIDE SEQUENCE</scope>
</reference>
<feature type="transmembrane region" description="Helical" evidence="1">
    <location>
        <begin position="31"/>
        <end position="49"/>
    </location>
</feature>
<evidence type="ECO:0000313" key="3">
    <source>
        <dbReference type="Proteomes" id="UP000828443"/>
    </source>
</evidence>
<dbReference type="EMBL" id="MZ348422">
    <property type="protein sequence ID" value="QYN80036.1"/>
    <property type="molecule type" value="Genomic_DNA"/>
</dbReference>
<dbReference type="KEGG" id="vg:77953213"/>
<proteinExistence type="predicted"/>
<sequence length="114" mass="12780">MDLSNLNNGSWDLGKDPLSKTFSYNLTAPGLPTEVMISAIALLLLAYGVRHDIPYDPNFNTESVNTGNAAVDNRFQNDYMMFKMWLDGISRDYSDIYCVMAANYTTAHMTFTCS</sequence>
<protein>
    <submittedName>
        <fullName evidence="2">Uncharacterized protein</fullName>
    </submittedName>
</protein>